<evidence type="ECO:0000256" key="4">
    <source>
        <dbReference type="ARBA" id="ARBA00022519"/>
    </source>
</evidence>
<reference evidence="11 12" key="1">
    <citation type="submission" date="2017-03" db="EMBL/GenBank/DDBJ databases">
        <authorList>
            <person name="Afonso C.L."/>
            <person name="Miller P.J."/>
            <person name="Scott M.A."/>
            <person name="Spackman E."/>
            <person name="Goraichik I."/>
            <person name="Dimitrov K.M."/>
            <person name="Suarez D.L."/>
            <person name="Swayne D.E."/>
        </authorList>
    </citation>
    <scope>NUCLEOTIDE SEQUENCE [LARGE SCALE GENOMIC DNA]</scope>
    <source>
        <strain evidence="11 12">CECT 7691</strain>
    </source>
</reference>
<feature type="transmembrane region" description="Helical" evidence="9">
    <location>
        <begin position="7"/>
        <end position="28"/>
    </location>
</feature>
<evidence type="ECO:0000259" key="10">
    <source>
        <dbReference type="Pfam" id="PF04290"/>
    </source>
</evidence>
<evidence type="ECO:0000256" key="9">
    <source>
        <dbReference type="RuleBase" id="RU369079"/>
    </source>
</evidence>
<dbReference type="InterPro" id="IPR055348">
    <property type="entry name" value="DctQ"/>
</dbReference>
<name>A0A1Y5TKW8_9PROT</name>
<evidence type="ECO:0000256" key="8">
    <source>
        <dbReference type="ARBA" id="ARBA00038436"/>
    </source>
</evidence>
<comment type="subcellular location">
    <subcellularLocation>
        <location evidence="1 9">Cell inner membrane</location>
        <topology evidence="1 9">Multi-pass membrane protein</topology>
    </subcellularLocation>
</comment>
<dbReference type="Proteomes" id="UP000193200">
    <property type="component" value="Unassembled WGS sequence"/>
</dbReference>
<dbReference type="PROSITE" id="PS51257">
    <property type="entry name" value="PROKAR_LIPOPROTEIN"/>
    <property type="match status" value="1"/>
</dbReference>
<evidence type="ECO:0000256" key="7">
    <source>
        <dbReference type="ARBA" id="ARBA00023136"/>
    </source>
</evidence>
<dbReference type="PANTHER" id="PTHR35011">
    <property type="entry name" value="2,3-DIKETO-L-GULONATE TRAP TRANSPORTER SMALL PERMEASE PROTEIN YIAM"/>
    <property type="match status" value="1"/>
</dbReference>
<evidence type="ECO:0000313" key="12">
    <source>
        <dbReference type="Proteomes" id="UP000193200"/>
    </source>
</evidence>
<feature type="transmembrane region" description="Helical" evidence="9">
    <location>
        <begin position="40"/>
        <end position="57"/>
    </location>
</feature>
<keyword evidence="12" id="KW-1185">Reference proteome</keyword>
<keyword evidence="3" id="KW-1003">Cell membrane</keyword>
<organism evidence="11 12">
    <name type="scientific">Oceanibacterium hippocampi</name>
    <dbReference type="NCBI Taxonomy" id="745714"/>
    <lineage>
        <taxon>Bacteria</taxon>
        <taxon>Pseudomonadati</taxon>
        <taxon>Pseudomonadota</taxon>
        <taxon>Alphaproteobacteria</taxon>
        <taxon>Sneathiellales</taxon>
        <taxon>Sneathiellaceae</taxon>
        <taxon>Oceanibacterium</taxon>
    </lineage>
</organism>
<evidence type="ECO:0000256" key="3">
    <source>
        <dbReference type="ARBA" id="ARBA00022475"/>
    </source>
</evidence>
<proteinExistence type="inferred from homology"/>
<keyword evidence="6 9" id="KW-1133">Transmembrane helix</keyword>
<dbReference type="GO" id="GO:0022857">
    <property type="term" value="F:transmembrane transporter activity"/>
    <property type="evidence" value="ECO:0007669"/>
    <property type="project" value="UniProtKB-UniRule"/>
</dbReference>
<evidence type="ECO:0000256" key="6">
    <source>
        <dbReference type="ARBA" id="ARBA00022989"/>
    </source>
</evidence>
<evidence type="ECO:0000256" key="2">
    <source>
        <dbReference type="ARBA" id="ARBA00022448"/>
    </source>
</evidence>
<evidence type="ECO:0000313" key="11">
    <source>
        <dbReference type="EMBL" id="SLN66397.1"/>
    </source>
</evidence>
<keyword evidence="5 9" id="KW-0812">Transmembrane</keyword>
<evidence type="ECO:0000256" key="1">
    <source>
        <dbReference type="ARBA" id="ARBA00004429"/>
    </source>
</evidence>
<dbReference type="InterPro" id="IPR007387">
    <property type="entry name" value="TRAP_DctQ"/>
</dbReference>
<dbReference type="RefSeq" id="WP_085884364.1">
    <property type="nucleotide sequence ID" value="NZ_FWFR01000002.1"/>
</dbReference>
<dbReference type="InParanoid" id="A0A1Y5TKW8"/>
<keyword evidence="4 9" id="KW-0997">Cell inner membrane</keyword>
<comment type="similarity">
    <text evidence="8 9">Belongs to the TRAP transporter small permease family.</text>
</comment>
<dbReference type="PANTHER" id="PTHR35011:SF11">
    <property type="entry name" value="TRAP TRANSPORTER SMALL PERMEASE PROTEIN"/>
    <property type="match status" value="1"/>
</dbReference>
<keyword evidence="2 9" id="KW-0813">Transport</keyword>
<dbReference type="AlphaFoldDB" id="A0A1Y5TKW8"/>
<evidence type="ECO:0000256" key="5">
    <source>
        <dbReference type="ARBA" id="ARBA00022692"/>
    </source>
</evidence>
<protein>
    <recommendedName>
        <fullName evidence="9">TRAP transporter small permease protein</fullName>
    </recommendedName>
</protein>
<dbReference type="GO" id="GO:0005886">
    <property type="term" value="C:plasma membrane"/>
    <property type="evidence" value="ECO:0007669"/>
    <property type="project" value="UniProtKB-SubCell"/>
</dbReference>
<feature type="transmembrane region" description="Helical" evidence="9">
    <location>
        <begin position="120"/>
        <end position="142"/>
    </location>
</feature>
<accession>A0A1Y5TKW8</accession>
<gene>
    <name evidence="11" type="primary">siaT_18</name>
    <name evidence="11" type="ORF">OCH7691_03057</name>
</gene>
<dbReference type="Pfam" id="PF04290">
    <property type="entry name" value="DctQ"/>
    <property type="match status" value="1"/>
</dbReference>
<dbReference type="GO" id="GO:0015740">
    <property type="term" value="P:C4-dicarboxylate transport"/>
    <property type="evidence" value="ECO:0007669"/>
    <property type="project" value="TreeGrafter"/>
</dbReference>
<keyword evidence="7 9" id="KW-0472">Membrane</keyword>
<dbReference type="OrthoDB" id="4964541at2"/>
<comment type="function">
    <text evidence="9">Part of the tripartite ATP-independent periplasmic (TRAP) transport system.</text>
</comment>
<feature type="domain" description="Tripartite ATP-independent periplasmic transporters DctQ component" evidence="10">
    <location>
        <begin position="17"/>
        <end position="145"/>
    </location>
</feature>
<comment type="subunit">
    <text evidence="9">The complex comprises the extracytoplasmic solute receptor protein and the two transmembrane proteins.</text>
</comment>
<feature type="transmembrane region" description="Helical" evidence="9">
    <location>
        <begin position="78"/>
        <end position="100"/>
    </location>
</feature>
<sequence length="161" mass="17518">MIRMLNWLVAGGIATISCMLIAQVFFRYVLNSSLSWTEEVGTFLLIWVGVLGVASGLRSEDFIAFTLFRRSRIAAVRLLCTIISWPSTIAFSGLIAFYGWNLSFDRAYGPVSAAASIPLAWIYAIFPIGGVLIAALSIARFVRELSGKAQQTSGVDSGKDI</sequence>
<dbReference type="EMBL" id="FWFR01000002">
    <property type="protein sequence ID" value="SLN66397.1"/>
    <property type="molecule type" value="Genomic_DNA"/>
</dbReference>